<dbReference type="Gene3D" id="3.40.50.300">
    <property type="entry name" value="P-loop containing nucleotide triphosphate hydrolases"/>
    <property type="match status" value="1"/>
</dbReference>
<name>A0ABV1SEY6_9RHOB</name>
<dbReference type="SUPFAM" id="SSF52540">
    <property type="entry name" value="P-loop containing nucleoside triphosphate hydrolases"/>
    <property type="match status" value="1"/>
</dbReference>
<keyword evidence="3" id="KW-1185">Reference proteome</keyword>
<dbReference type="PANTHER" id="PTHR10285">
    <property type="entry name" value="URIDINE KINASE"/>
    <property type="match status" value="1"/>
</dbReference>
<dbReference type="Pfam" id="PF00485">
    <property type="entry name" value="PRK"/>
    <property type="match status" value="1"/>
</dbReference>
<dbReference type="EMBL" id="JAYWLC010000004">
    <property type="protein sequence ID" value="MER5171477.1"/>
    <property type="molecule type" value="Genomic_DNA"/>
</dbReference>
<dbReference type="Proteomes" id="UP001438953">
    <property type="component" value="Unassembled WGS sequence"/>
</dbReference>
<dbReference type="InterPro" id="IPR027417">
    <property type="entry name" value="P-loop_NTPase"/>
</dbReference>
<comment type="caution">
    <text evidence="2">The sequence shown here is derived from an EMBL/GenBank/DDBJ whole genome shotgun (WGS) entry which is preliminary data.</text>
</comment>
<reference evidence="2 3" key="2">
    <citation type="submission" date="2024-06" db="EMBL/GenBank/DDBJ databases">
        <title>Thioclava kandeliae sp. nov. from a rhizosphere soil sample of Kandelia candel in a mangrove.</title>
        <authorList>
            <person name="Mu T."/>
        </authorList>
    </citation>
    <scope>NUCLEOTIDE SEQUENCE [LARGE SCALE GENOMIC DNA]</scope>
    <source>
        <strain evidence="2 3">CPCC 100088</strain>
    </source>
</reference>
<gene>
    <name evidence="2" type="ORF">VSX56_06770</name>
</gene>
<evidence type="ECO:0000259" key="1">
    <source>
        <dbReference type="Pfam" id="PF00485"/>
    </source>
</evidence>
<accession>A0ABV1SEY6</accession>
<protein>
    <recommendedName>
        <fullName evidence="1">Phosphoribulokinase/uridine kinase domain-containing protein</fullName>
    </recommendedName>
</protein>
<proteinExistence type="predicted"/>
<dbReference type="InterPro" id="IPR006083">
    <property type="entry name" value="PRK/URK"/>
</dbReference>
<feature type="domain" description="Phosphoribulokinase/uridine kinase" evidence="1">
    <location>
        <begin position="47"/>
        <end position="209"/>
    </location>
</feature>
<organism evidence="2 3">
    <name type="scientific">Thioclava kandeliae</name>
    <dbReference type="NCBI Taxonomy" id="3070818"/>
    <lineage>
        <taxon>Bacteria</taxon>
        <taxon>Pseudomonadati</taxon>
        <taxon>Pseudomonadota</taxon>
        <taxon>Alphaproteobacteria</taxon>
        <taxon>Rhodobacterales</taxon>
        <taxon>Paracoccaceae</taxon>
        <taxon>Thioclava</taxon>
    </lineage>
</organism>
<evidence type="ECO:0000313" key="3">
    <source>
        <dbReference type="Proteomes" id="UP001438953"/>
    </source>
</evidence>
<reference evidence="2 3" key="1">
    <citation type="submission" date="2024-01" db="EMBL/GenBank/DDBJ databases">
        <authorList>
            <person name="Deng Y."/>
            <person name="Su J."/>
        </authorList>
    </citation>
    <scope>NUCLEOTIDE SEQUENCE [LARGE SCALE GENOMIC DNA]</scope>
    <source>
        <strain evidence="2 3">CPCC 100088</strain>
    </source>
</reference>
<sequence>MVTRTEDTTIQRDGPMGDWGAFMHSELRVDRADLASHIRQLEGERLVIAVAGAPGSGKSRLAKEICDALNAKAPASAAILPMDGFHRSNDWLDAHGLRPRKGAPETFDTTGFAALLQKARLAGQPLSVPTFDRDTDAVIPAGCEIGAQTRIIITEGNYLLLNRDGWRDLFPLFDLTIRLHVPEDELRDRLTRRWKKYGLPADEITRRVEENDLPNGRILLTEGRAADLRVLDYI</sequence>
<evidence type="ECO:0000313" key="2">
    <source>
        <dbReference type="EMBL" id="MER5171477.1"/>
    </source>
</evidence>
<dbReference type="RefSeq" id="WP_350935843.1">
    <property type="nucleotide sequence ID" value="NZ_JAYWLC010000004.1"/>
</dbReference>